<proteinExistence type="predicted"/>
<protein>
    <submittedName>
        <fullName evidence="1">Uncharacterized protein</fullName>
    </submittedName>
</protein>
<name>A0ACB9XSF0_CHAAC</name>
<dbReference type="Proteomes" id="UP001057452">
    <property type="component" value="Chromosome 3"/>
</dbReference>
<keyword evidence="2" id="KW-1185">Reference proteome</keyword>
<sequence>MNEGIEGTERFLSPGSGRGLRAVRHFSAGELVFACPAYSYVLTVNEREAHCENCFSRREDLFKCGKCKQAHYCNVECQRSDWTMHKLECVAMCADGENWCPSETVRLVARIILKQRVTPERDPSERLLLLSEFEAHLDKMDSEKDEMNHADIAALHHFYSKHISDIPGDQALTELFAQTTGDEVFNSYIDLLYPTEDRKERLLDSYFFSCQCTECTSKSKDKAKMETRKLSSPPKPEKIKAMVHYAKIVIEDELLEICELSLEKMGVIFADTNVYMLHMMYQAMGLPLHAGLGRSVEIRREDRSAVQRSLPGLLSERGVYVFKTGTSVFGAGEEEQGIRALKRAVAIMEMAHGKDHNYVAEVKREIEEQK</sequence>
<dbReference type="EMBL" id="CM043787">
    <property type="protein sequence ID" value="KAI4830075.1"/>
    <property type="molecule type" value="Genomic_DNA"/>
</dbReference>
<accession>A0ACB9XSF0</accession>
<evidence type="ECO:0000313" key="1">
    <source>
        <dbReference type="EMBL" id="KAI4830075.1"/>
    </source>
</evidence>
<reference evidence="1" key="1">
    <citation type="submission" date="2022-05" db="EMBL/GenBank/DDBJ databases">
        <title>Chromosome-level genome of Chaenocephalus aceratus.</title>
        <authorList>
            <person name="Park H."/>
        </authorList>
    </citation>
    <scope>NUCLEOTIDE SEQUENCE</scope>
    <source>
        <strain evidence="1">KU_202001</strain>
    </source>
</reference>
<comment type="caution">
    <text evidence="1">The sequence shown here is derived from an EMBL/GenBank/DDBJ whole genome shotgun (WGS) entry which is preliminary data.</text>
</comment>
<organism evidence="1 2">
    <name type="scientific">Chaenocephalus aceratus</name>
    <name type="common">Blackfin icefish</name>
    <name type="synonym">Chaenichthys aceratus</name>
    <dbReference type="NCBI Taxonomy" id="36190"/>
    <lineage>
        <taxon>Eukaryota</taxon>
        <taxon>Metazoa</taxon>
        <taxon>Chordata</taxon>
        <taxon>Craniata</taxon>
        <taxon>Vertebrata</taxon>
        <taxon>Euteleostomi</taxon>
        <taxon>Actinopterygii</taxon>
        <taxon>Neopterygii</taxon>
        <taxon>Teleostei</taxon>
        <taxon>Neoteleostei</taxon>
        <taxon>Acanthomorphata</taxon>
        <taxon>Eupercaria</taxon>
        <taxon>Perciformes</taxon>
        <taxon>Notothenioidei</taxon>
        <taxon>Channichthyidae</taxon>
        <taxon>Chaenocephalus</taxon>
    </lineage>
</organism>
<gene>
    <name evidence="1" type="ORF">KUCAC02_001728</name>
</gene>
<evidence type="ECO:0000313" key="2">
    <source>
        <dbReference type="Proteomes" id="UP001057452"/>
    </source>
</evidence>